<feature type="transmembrane region" description="Helical" evidence="7">
    <location>
        <begin position="31"/>
        <end position="53"/>
    </location>
</feature>
<comment type="caution">
    <text evidence="9">The sequence shown here is derived from an EMBL/GenBank/DDBJ whole genome shotgun (WGS) entry which is preliminary data.</text>
</comment>
<sequence>MENNVKGHLAAIVTVIIWASTFISTKVLLSSFLPIEILFIRFLLGLAVLLIVSPKFLPFSSWRQEGYFALAGIFGVFLYYYLENVALTYTLAMNVGIIGSISPFVTALLSRFLLKEGKLKPLFILGFFCSIIGICFISLTGTLNVNPIGDGLAFIATFFWAGYSLVIKKIGQFGYSTIAITQRIFIYGLLLMTPVFLYSIDGFDWARFADIKNMGNLLFLGVGASALCFVTWNFSVRQLGAVRAAIYIYSIPMLTTLASVILLGEQLTIKAGIGILLTLSGLFLSEWPNIAAQRRMKVKSR</sequence>
<evidence type="ECO:0000313" key="9">
    <source>
        <dbReference type="EMBL" id="MEO1770851.1"/>
    </source>
</evidence>
<feature type="domain" description="EamA" evidence="8">
    <location>
        <begin position="148"/>
        <end position="285"/>
    </location>
</feature>
<evidence type="ECO:0000256" key="2">
    <source>
        <dbReference type="ARBA" id="ARBA00007362"/>
    </source>
</evidence>
<dbReference type="PANTHER" id="PTHR42920">
    <property type="entry name" value="OS03G0707200 PROTEIN-RELATED"/>
    <property type="match status" value="1"/>
</dbReference>
<keyword evidence="4 7" id="KW-0812">Transmembrane</keyword>
<comment type="subcellular location">
    <subcellularLocation>
        <location evidence="1">Cell membrane</location>
        <topology evidence="1">Multi-pass membrane protein</topology>
    </subcellularLocation>
</comment>
<evidence type="ECO:0000256" key="7">
    <source>
        <dbReference type="SAM" id="Phobius"/>
    </source>
</evidence>
<evidence type="ECO:0000313" key="10">
    <source>
        <dbReference type="Proteomes" id="UP000664357"/>
    </source>
</evidence>
<gene>
    <name evidence="9" type="ORF">JZO67_002804</name>
</gene>
<evidence type="ECO:0000256" key="1">
    <source>
        <dbReference type="ARBA" id="ARBA00004651"/>
    </source>
</evidence>
<evidence type="ECO:0000256" key="6">
    <source>
        <dbReference type="ARBA" id="ARBA00023136"/>
    </source>
</evidence>
<reference evidence="9 10" key="1">
    <citation type="submission" date="2021-03" db="EMBL/GenBank/DDBJ databases">
        <authorList>
            <person name="Gilmore M.S."/>
            <person name="Schwartzman J."/>
            <person name="Van Tyne D."/>
            <person name="Martin M."/>
            <person name="Earl A.M."/>
            <person name="Manson A.L."/>
            <person name="Straub T."/>
            <person name="Salamzade R."/>
            <person name="Saavedra J."/>
            <person name="Lebreton F."/>
            <person name="Prichula J."/>
            <person name="Schaufler K."/>
            <person name="Gaca A."/>
            <person name="Sgardioli B."/>
            <person name="Wagenaar J."/>
            <person name="Strong T."/>
        </authorList>
    </citation>
    <scope>NUCLEOTIDE SEQUENCE [LARGE SCALE GENOMIC DNA]</scope>
    <source>
        <strain evidence="9 10">665A</strain>
    </source>
</reference>
<feature type="transmembrane region" description="Helical" evidence="7">
    <location>
        <begin position="88"/>
        <end position="110"/>
    </location>
</feature>
<keyword evidence="3" id="KW-1003">Cell membrane</keyword>
<keyword evidence="5 7" id="KW-1133">Transmembrane helix</keyword>
<feature type="transmembrane region" description="Helical" evidence="7">
    <location>
        <begin position="246"/>
        <end position="263"/>
    </location>
</feature>
<dbReference type="RefSeq" id="WP_207703310.1">
    <property type="nucleotide sequence ID" value="NZ_JAFREL020000002.1"/>
</dbReference>
<protein>
    <recommendedName>
        <fullName evidence="8">EamA domain-containing protein</fullName>
    </recommendedName>
</protein>
<accession>A0ABV0EQE7</accession>
<organism evidence="9 10">
    <name type="scientific">Candidatus Enterococcus ferrettii</name>
    <dbReference type="NCBI Taxonomy" id="2815324"/>
    <lineage>
        <taxon>Bacteria</taxon>
        <taxon>Bacillati</taxon>
        <taxon>Bacillota</taxon>
        <taxon>Bacilli</taxon>
        <taxon>Lactobacillales</taxon>
        <taxon>Enterococcaceae</taxon>
        <taxon>Enterococcus</taxon>
    </lineage>
</organism>
<evidence type="ECO:0000256" key="4">
    <source>
        <dbReference type="ARBA" id="ARBA00022692"/>
    </source>
</evidence>
<dbReference type="EMBL" id="JAFREL020000002">
    <property type="protein sequence ID" value="MEO1770851.1"/>
    <property type="molecule type" value="Genomic_DNA"/>
</dbReference>
<feature type="transmembrane region" description="Helical" evidence="7">
    <location>
        <begin position="148"/>
        <end position="166"/>
    </location>
</feature>
<comment type="similarity">
    <text evidence="2">Belongs to the EamA transporter family.</text>
</comment>
<evidence type="ECO:0000256" key="3">
    <source>
        <dbReference type="ARBA" id="ARBA00022475"/>
    </source>
</evidence>
<dbReference type="PANTHER" id="PTHR42920:SF11">
    <property type="entry name" value="INNER MEMBRANE PROTEIN YTFF"/>
    <property type="match status" value="1"/>
</dbReference>
<keyword evidence="6 7" id="KW-0472">Membrane</keyword>
<dbReference type="SUPFAM" id="SSF103481">
    <property type="entry name" value="Multidrug resistance efflux transporter EmrE"/>
    <property type="match status" value="2"/>
</dbReference>
<reference evidence="9 10" key="2">
    <citation type="submission" date="2024-02" db="EMBL/GenBank/DDBJ databases">
        <title>The Genome Sequence of Enterococcus sp. DIV0159.</title>
        <authorList>
            <person name="Earl A."/>
            <person name="Manson A."/>
            <person name="Gilmore M."/>
            <person name="Sanders J."/>
            <person name="Shea T."/>
            <person name="Howe W."/>
            <person name="Livny J."/>
            <person name="Cuomo C."/>
            <person name="Neafsey D."/>
            <person name="Birren B."/>
        </authorList>
    </citation>
    <scope>NUCLEOTIDE SEQUENCE [LARGE SCALE GENOMIC DNA]</scope>
    <source>
        <strain evidence="9 10">665A</strain>
    </source>
</reference>
<feature type="domain" description="EamA" evidence="8">
    <location>
        <begin position="6"/>
        <end position="138"/>
    </location>
</feature>
<dbReference type="InterPro" id="IPR037185">
    <property type="entry name" value="EmrE-like"/>
</dbReference>
<feature type="transmembrane region" description="Helical" evidence="7">
    <location>
        <begin position="7"/>
        <end position="25"/>
    </location>
</feature>
<feature type="transmembrane region" description="Helical" evidence="7">
    <location>
        <begin position="65"/>
        <end position="82"/>
    </location>
</feature>
<evidence type="ECO:0000259" key="8">
    <source>
        <dbReference type="Pfam" id="PF00892"/>
    </source>
</evidence>
<evidence type="ECO:0000256" key="5">
    <source>
        <dbReference type="ARBA" id="ARBA00022989"/>
    </source>
</evidence>
<proteinExistence type="inferred from homology"/>
<feature type="transmembrane region" description="Helical" evidence="7">
    <location>
        <begin position="122"/>
        <end position="142"/>
    </location>
</feature>
<dbReference type="InterPro" id="IPR051258">
    <property type="entry name" value="Diverse_Substrate_Transporter"/>
</dbReference>
<dbReference type="InterPro" id="IPR000620">
    <property type="entry name" value="EamA_dom"/>
</dbReference>
<keyword evidence="10" id="KW-1185">Reference proteome</keyword>
<dbReference type="Pfam" id="PF00892">
    <property type="entry name" value="EamA"/>
    <property type="match status" value="2"/>
</dbReference>
<name>A0ABV0EQE7_9ENTE</name>
<dbReference type="Proteomes" id="UP000664357">
    <property type="component" value="Unassembled WGS sequence"/>
</dbReference>
<feature type="transmembrane region" description="Helical" evidence="7">
    <location>
        <begin position="173"/>
        <end position="197"/>
    </location>
</feature>
<feature type="transmembrane region" description="Helical" evidence="7">
    <location>
        <begin position="217"/>
        <end position="234"/>
    </location>
</feature>
<feature type="transmembrane region" description="Helical" evidence="7">
    <location>
        <begin position="269"/>
        <end position="291"/>
    </location>
</feature>